<organism evidence="3 4">
    <name type="scientific">Streptomyces roseicoloratus</name>
    <dbReference type="NCBI Taxonomy" id="2508722"/>
    <lineage>
        <taxon>Bacteria</taxon>
        <taxon>Bacillati</taxon>
        <taxon>Actinomycetota</taxon>
        <taxon>Actinomycetes</taxon>
        <taxon>Kitasatosporales</taxon>
        <taxon>Streptomycetaceae</taxon>
        <taxon>Streptomyces</taxon>
    </lineage>
</organism>
<keyword evidence="4" id="KW-1185">Reference proteome</keyword>
<dbReference type="Pfam" id="PF12802">
    <property type="entry name" value="MarR_2"/>
    <property type="match status" value="1"/>
</dbReference>
<name>A0ABY9RVU1_9ACTN</name>
<evidence type="ECO:0000313" key="3">
    <source>
        <dbReference type="EMBL" id="WMX46293.1"/>
    </source>
</evidence>
<dbReference type="PANTHER" id="PTHR33164:SF43">
    <property type="entry name" value="HTH-TYPE TRANSCRIPTIONAL REPRESSOR YETL"/>
    <property type="match status" value="1"/>
</dbReference>
<dbReference type="SMART" id="SM00347">
    <property type="entry name" value="HTH_MARR"/>
    <property type="match status" value="1"/>
</dbReference>
<dbReference type="InterPro" id="IPR000835">
    <property type="entry name" value="HTH_MarR-typ"/>
</dbReference>
<dbReference type="RefSeq" id="WP_309548890.1">
    <property type="nucleotide sequence ID" value="NZ_CP133762.1"/>
</dbReference>
<dbReference type="InterPro" id="IPR036388">
    <property type="entry name" value="WH-like_DNA-bd_sf"/>
</dbReference>
<dbReference type="InterPro" id="IPR039422">
    <property type="entry name" value="MarR/SlyA-like"/>
</dbReference>
<evidence type="ECO:0000259" key="2">
    <source>
        <dbReference type="PROSITE" id="PS50995"/>
    </source>
</evidence>
<dbReference type="InterPro" id="IPR036390">
    <property type="entry name" value="WH_DNA-bd_sf"/>
</dbReference>
<feature type="region of interest" description="Disordered" evidence="1">
    <location>
        <begin position="38"/>
        <end position="58"/>
    </location>
</feature>
<accession>A0ABY9RVU1</accession>
<feature type="domain" description="HTH marR-type" evidence="2">
    <location>
        <begin position="56"/>
        <end position="188"/>
    </location>
</feature>
<protein>
    <submittedName>
        <fullName evidence="3">MarR family transcriptional regulator</fullName>
    </submittedName>
</protein>
<reference evidence="3 4" key="1">
    <citation type="submission" date="2023-09" db="EMBL/GenBank/DDBJ databases">
        <title>Complete genome of Streptomyces roseicoloratus T14.</title>
        <authorList>
            <person name="Bashizi T."/>
            <person name="Kim M.-J."/>
            <person name="Lee G."/>
            <person name="Tagele S.B."/>
            <person name="Shin J.-H."/>
        </authorList>
    </citation>
    <scope>NUCLEOTIDE SEQUENCE [LARGE SCALE GENOMIC DNA]</scope>
    <source>
        <strain evidence="3 4">T14</strain>
    </source>
</reference>
<dbReference type="PANTHER" id="PTHR33164">
    <property type="entry name" value="TRANSCRIPTIONAL REGULATOR, MARR FAMILY"/>
    <property type="match status" value="1"/>
</dbReference>
<dbReference type="EMBL" id="CP133762">
    <property type="protein sequence ID" value="WMX46293.1"/>
    <property type="molecule type" value="Genomic_DNA"/>
</dbReference>
<evidence type="ECO:0000313" key="4">
    <source>
        <dbReference type="Proteomes" id="UP001250858"/>
    </source>
</evidence>
<dbReference type="Gene3D" id="1.10.10.10">
    <property type="entry name" value="Winged helix-like DNA-binding domain superfamily/Winged helix DNA-binding domain"/>
    <property type="match status" value="1"/>
</dbReference>
<dbReference type="PRINTS" id="PR00598">
    <property type="entry name" value="HTHMARR"/>
</dbReference>
<dbReference type="PROSITE" id="PS50995">
    <property type="entry name" value="HTH_MARR_2"/>
    <property type="match status" value="1"/>
</dbReference>
<gene>
    <name evidence="3" type="ORF">RGF97_17595</name>
</gene>
<dbReference type="Proteomes" id="UP001250858">
    <property type="component" value="Chromosome"/>
</dbReference>
<sequence length="189" mass="20778">MSERPENAEGSENAASDAISATRALDARFAAHAADAARAADAMDEVDEQQTPGRLRGLPSRLLAMTSARADRMVSERLAAEDARKWHYAVLVSLDEFGPTSQAGLSRRTGIYRSDLVSVINELERRGQVARTPDPDDRRRNVVTLTPQGRSQLERLDEVLAEAQEELMAPLSVAERALLVGLLERMLTR</sequence>
<proteinExistence type="predicted"/>
<evidence type="ECO:0000256" key="1">
    <source>
        <dbReference type="SAM" id="MobiDB-lite"/>
    </source>
</evidence>
<dbReference type="SUPFAM" id="SSF46785">
    <property type="entry name" value="Winged helix' DNA-binding domain"/>
    <property type="match status" value="1"/>
</dbReference>